<comment type="caution">
    <text evidence="4">The sequence shown here is derived from an EMBL/GenBank/DDBJ whole genome shotgun (WGS) entry which is preliminary data.</text>
</comment>
<dbReference type="InterPro" id="IPR019262">
    <property type="entry name" value="DUF2272"/>
</dbReference>
<evidence type="ECO:0000256" key="1">
    <source>
        <dbReference type="SAM" id="MobiDB-lite"/>
    </source>
</evidence>
<sequence length="366" mass="40217">MPLKPIRSLALLLLASHVAAHASTAACRATAPSPLGTSIAAIALREYAEFDGHRIDAEGRLWKFGATESEFSVLLDPGTGRRDASRPGRYAWRRVWEYWRTLAQHVPGADEDRMLMVAPGLLDAPADAGAATTYRLGELLRQTEDLEADIAEPLRQAAVRAAMNDTPWSAAFISFVMDRAGLSAAQFRYSAAHWKYVQRAFAPSLDYAWVACDPESARPAVGDLLCYSRGTAPLKRYAEWRDAVALRGIAAPAHCEVVTLVDADARKMETVGGNVLQSVARRKLKLNSAMLLSRSYDPDRSSSSRIRECARDPSCEAANLNMQYWSVLLKLRPDLRPDPKSDTAKPGHETDDTTEASDRGIARHAR</sequence>
<protein>
    <submittedName>
        <fullName evidence="4">DUF2272 domain-containing protein</fullName>
    </submittedName>
</protein>
<dbReference type="AlphaFoldDB" id="A0A934STF8"/>
<gene>
    <name evidence="4" type="ORF">JJB74_12000</name>
</gene>
<keyword evidence="2" id="KW-0732">Signal</keyword>
<feature type="domain" description="DUF2272" evidence="3">
    <location>
        <begin position="160"/>
        <end position="315"/>
    </location>
</feature>
<dbReference type="PIRSF" id="PIRSF028415">
    <property type="entry name" value="UCP028415"/>
    <property type="match status" value="1"/>
</dbReference>
<name>A0A934STF8_9BURK</name>
<evidence type="ECO:0000256" key="2">
    <source>
        <dbReference type="SAM" id="SignalP"/>
    </source>
</evidence>
<dbReference type="InterPro" id="IPR014545">
    <property type="entry name" value="UCP028415"/>
</dbReference>
<dbReference type="PROSITE" id="PS51257">
    <property type="entry name" value="PROKAR_LIPOPROTEIN"/>
    <property type="match status" value="1"/>
</dbReference>
<dbReference type="Proteomes" id="UP000622890">
    <property type="component" value="Unassembled WGS sequence"/>
</dbReference>
<feature type="region of interest" description="Disordered" evidence="1">
    <location>
        <begin position="335"/>
        <end position="366"/>
    </location>
</feature>
<evidence type="ECO:0000313" key="4">
    <source>
        <dbReference type="EMBL" id="MBK4735337.1"/>
    </source>
</evidence>
<reference evidence="4" key="1">
    <citation type="submission" date="2021-01" db="EMBL/GenBank/DDBJ databases">
        <title>Genome sequence of strain Noviherbaspirillum sp. DKR-6.</title>
        <authorList>
            <person name="Chaudhary D.K."/>
        </authorList>
    </citation>
    <scope>NUCLEOTIDE SEQUENCE</scope>
    <source>
        <strain evidence="4">DKR-6</strain>
    </source>
</reference>
<proteinExistence type="predicted"/>
<dbReference type="Pfam" id="PF10030">
    <property type="entry name" value="DUF2272"/>
    <property type="match status" value="1"/>
</dbReference>
<dbReference type="EMBL" id="JAEPBG010000004">
    <property type="protein sequence ID" value="MBK4735337.1"/>
    <property type="molecule type" value="Genomic_DNA"/>
</dbReference>
<organism evidence="4 5">
    <name type="scientific">Noviherbaspirillum pedocola</name>
    <dbReference type="NCBI Taxonomy" id="2801341"/>
    <lineage>
        <taxon>Bacteria</taxon>
        <taxon>Pseudomonadati</taxon>
        <taxon>Pseudomonadota</taxon>
        <taxon>Betaproteobacteria</taxon>
        <taxon>Burkholderiales</taxon>
        <taxon>Oxalobacteraceae</taxon>
        <taxon>Noviherbaspirillum</taxon>
    </lineage>
</organism>
<feature type="chain" id="PRO_5036954231" evidence="2">
    <location>
        <begin position="23"/>
        <end position="366"/>
    </location>
</feature>
<keyword evidence="5" id="KW-1185">Reference proteome</keyword>
<dbReference type="RefSeq" id="WP_200592105.1">
    <property type="nucleotide sequence ID" value="NZ_JAEPBG010000004.1"/>
</dbReference>
<accession>A0A934STF8</accession>
<evidence type="ECO:0000259" key="3">
    <source>
        <dbReference type="Pfam" id="PF10030"/>
    </source>
</evidence>
<evidence type="ECO:0000313" key="5">
    <source>
        <dbReference type="Proteomes" id="UP000622890"/>
    </source>
</evidence>
<feature type="signal peptide" evidence="2">
    <location>
        <begin position="1"/>
        <end position="22"/>
    </location>
</feature>